<dbReference type="SMART" id="SM00898">
    <property type="entry name" value="Fapy_DNA_glyco"/>
    <property type="match status" value="1"/>
</dbReference>
<comment type="catalytic activity">
    <reaction evidence="14 15">
        <text>2'-deoxyribonucleotide-(2'-deoxyribose 5'-phosphate)-2'-deoxyribonucleotide-DNA = a 3'-end 2'-deoxyribonucleotide-(2,3-dehydro-2,3-deoxyribose 5'-phosphate)-DNA + a 5'-end 5'-phospho-2'-deoxyribonucleoside-DNA + H(+)</text>
        <dbReference type="Rhea" id="RHEA:66592"/>
        <dbReference type="Rhea" id="RHEA-COMP:13180"/>
        <dbReference type="Rhea" id="RHEA-COMP:16897"/>
        <dbReference type="Rhea" id="RHEA-COMP:17067"/>
        <dbReference type="ChEBI" id="CHEBI:15378"/>
        <dbReference type="ChEBI" id="CHEBI:136412"/>
        <dbReference type="ChEBI" id="CHEBI:157695"/>
        <dbReference type="ChEBI" id="CHEBI:167181"/>
        <dbReference type="EC" id="4.2.99.18"/>
    </reaction>
</comment>
<dbReference type="Gene3D" id="3.20.190.10">
    <property type="entry name" value="MutM-like, N-terminal"/>
    <property type="match status" value="1"/>
</dbReference>
<dbReference type="PROSITE" id="PS51068">
    <property type="entry name" value="FPG_CAT"/>
    <property type="match status" value="1"/>
</dbReference>
<dbReference type="CDD" id="cd08966">
    <property type="entry name" value="EcFpg-like_N"/>
    <property type="match status" value="1"/>
</dbReference>
<dbReference type="SUPFAM" id="SSF46946">
    <property type="entry name" value="S13-like H2TH domain"/>
    <property type="match status" value="1"/>
</dbReference>
<dbReference type="OrthoDB" id="9800855at2"/>
<dbReference type="Proteomes" id="UP000078532">
    <property type="component" value="Unassembled WGS sequence"/>
</dbReference>
<evidence type="ECO:0000256" key="5">
    <source>
        <dbReference type="ARBA" id="ARBA00022763"/>
    </source>
</evidence>
<evidence type="ECO:0000313" key="19">
    <source>
        <dbReference type="Proteomes" id="UP000078532"/>
    </source>
</evidence>
<dbReference type="EC" id="3.2.2.23" evidence="15"/>
<keyword evidence="12 15" id="KW-0511">Multifunctional enzyme</keyword>
<feature type="domain" description="Formamidopyrimidine-DNA glycosylase catalytic" evidence="17">
    <location>
        <begin position="2"/>
        <end position="115"/>
    </location>
</feature>
<feature type="binding site" evidence="15">
    <location>
        <position position="155"/>
    </location>
    <ligand>
        <name>DNA</name>
        <dbReference type="ChEBI" id="CHEBI:16991"/>
    </ligand>
</feature>
<protein>
    <recommendedName>
        <fullName evidence="15">Formamidopyrimidine-DNA glycosylase</fullName>
        <shortName evidence="15">Fapy-DNA glycosylase</shortName>
        <ecNumber evidence="15">3.2.2.23</ecNumber>
    </recommendedName>
    <alternativeName>
        <fullName evidence="15">DNA-(apurinic or apyrimidinic site) lyase MutM</fullName>
        <shortName evidence="15">AP lyase MutM</shortName>
        <ecNumber evidence="15">4.2.99.18</ecNumber>
    </alternativeName>
</protein>
<dbReference type="PANTHER" id="PTHR22993">
    <property type="entry name" value="FORMAMIDOPYRIMIDINE-DNA GLYCOSYLASE"/>
    <property type="match status" value="1"/>
</dbReference>
<keyword evidence="10 15" id="KW-0234">DNA repair</keyword>
<keyword evidence="6 15" id="KW-0863">Zinc-finger</keyword>
<dbReference type="RefSeq" id="WP_066671500.1">
    <property type="nucleotide sequence ID" value="NZ_LYVF01000197.1"/>
</dbReference>
<evidence type="ECO:0000256" key="3">
    <source>
        <dbReference type="ARBA" id="ARBA00011245"/>
    </source>
</evidence>
<dbReference type="STRING" id="1838280.A6M21_01340"/>
<gene>
    <name evidence="15" type="primary">mutM</name>
    <name evidence="15" type="synonym">fpg</name>
    <name evidence="18" type="ORF">A6M21_01340</name>
</gene>
<feature type="active site" description="Proton donor; for beta-elimination activity" evidence="15">
    <location>
        <position position="59"/>
    </location>
</feature>
<comment type="similarity">
    <text evidence="2 15">Belongs to the FPG family.</text>
</comment>
<name>A0A1B7LAS3_9FIRM</name>
<dbReference type="GO" id="GO:0003684">
    <property type="term" value="F:damaged DNA binding"/>
    <property type="evidence" value="ECO:0007669"/>
    <property type="project" value="InterPro"/>
</dbReference>
<comment type="cofactor">
    <cofactor evidence="15">
        <name>Zn(2+)</name>
        <dbReference type="ChEBI" id="CHEBI:29105"/>
    </cofactor>
    <text evidence="15">Binds 1 zinc ion per subunit.</text>
</comment>
<evidence type="ECO:0000256" key="4">
    <source>
        <dbReference type="ARBA" id="ARBA00022723"/>
    </source>
</evidence>
<evidence type="ECO:0000256" key="12">
    <source>
        <dbReference type="ARBA" id="ARBA00023268"/>
    </source>
</evidence>
<dbReference type="GO" id="GO:0003690">
    <property type="term" value="F:double-stranded DNA binding"/>
    <property type="evidence" value="ECO:0007669"/>
    <property type="project" value="UniProtKB-ARBA"/>
</dbReference>
<reference evidence="18 19" key="1">
    <citation type="submission" date="2016-04" db="EMBL/GenBank/DDBJ databases">
        <authorList>
            <person name="Evans L.H."/>
            <person name="Alamgir A."/>
            <person name="Owens N."/>
            <person name="Weber N.D."/>
            <person name="Virtaneva K."/>
            <person name="Barbian K."/>
            <person name="Babar A."/>
            <person name="Rosenke K."/>
        </authorList>
    </citation>
    <scope>NUCLEOTIDE SEQUENCE [LARGE SCALE GENOMIC DNA]</scope>
    <source>
        <strain evidence="18 19">LMa1</strain>
    </source>
</reference>
<proteinExistence type="inferred from homology"/>
<evidence type="ECO:0000313" key="18">
    <source>
        <dbReference type="EMBL" id="OAT79403.1"/>
    </source>
</evidence>
<feature type="active site" description="Proton donor; for delta-elimination activity" evidence="15">
    <location>
        <position position="264"/>
    </location>
</feature>
<feature type="active site" description="Schiff-base intermediate with DNA" evidence="15">
    <location>
        <position position="2"/>
    </location>
</feature>
<evidence type="ECO:0000256" key="13">
    <source>
        <dbReference type="ARBA" id="ARBA00023295"/>
    </source>
</evidence>
<dbReference type="InterPro" id="IPR000214">
    <property type="entry name" value="Znf_DNA_glyclase/AP_lyase"/>
</dbReference>
<dbReference type="SUPFAM" id="SSF81624">
    <property type="entry name" value="N-terminal domain of MutM-like DNA repair proteins"/>
    <property type="match status" value="1"/>
</dbReference>
<dbReference type="InterPro" id="IPR035937">
    <property type="entry name" value="FPG_N"/>
</dbReference>
<dbReference type="PROSITE" id="PS51066">
    <property type="entry name" value="ZF_FPG_2"/>
    <property type="match status" value="1"/>
</dbReference>
<dbReference type="GO" id="GO:0140078">
    <property type="term" value="F:class I DNA-(apurinic or apyrimidinic site) endonuclease activity"/>
    <property type="evidence" value="ECO:0007669"/>
    <property type="project" value="UniProtKB-EC"/>
</dbReference>
<comment type="caution">
    <text evidence="18">The sequence shown here is derived from an EMBL/GenBank/DDBJ whole genome shotgun (WGS) entry which is preliminary data.</text>
</comment>
<dbReference type="InterPro" id="IPR015886">
    <property type="entry name" value="H2TH_FPG"/>
</dbReference>
<comment type="caution">
    <text evidence="15">Lacks conserved residue(s) required for the propagation of feature annotation.</text>
</comment>
<evidence type="ECO:0000256" key="2">
    <source>
        <dbReference type="ARBA" id="ARBA00009409"/>
    </source>
</evidence>
<dbReference type="InterPro" id="IPR012319">
    <property type="entry name" value="FPG_cat"/>
</dbReference>
<dbReference type="NCBIfam" id="NF002211">
    <property type="entry name" value="PRK01103.1"/>
    <property type="match status" value="1"/>
</dbReference>
<comment type="subunit">
    <text evidence="3 15">Monomer.</text>
</comment>
<keyword evidence="7 15" id="KW-0378">Hydrolase</keyword>
<feature type="binding site" evidence="15">
    <location>
        <position position="112"/>
    </location>
    <ligand>
        <name>DNA</name>
        <dbReference type="ChEBI" id="CHEBI:16991"/>
    </ligand>
</feature>
<dbReference type="GO" id="GO:0006284">
    <property type="term" value="P:base-excision repair"/>
    <property type="evidence" value="ECO:0007669"/>
    <property type="project" value="InterPro"/>
</dbReference>
<evidence type="ECO:0000259" key="16">
    <source>
        <dbReference type="PROSITE" id="PS51066"/>
    </source>
</evidence>
<evidence type="ECO:0000256" key="14">
    <source>
        <dbReference type="ARBA" id="ARBA00044632"/>
    </source>
</evidence>
<keyword evidence="4 15" id="KW-0479">Metal-binding</keyword>
<evidence type="ECO:0000256" key="15">
    <source>
        <dbReference type="HAMAP-Rule" id="MF_00103"/>
    </source>
</evidence>
<accession>A0A1B7LAS3</accession>
<organism evidence="18 19">
    <name type="scientific">Desulfotomaculum copahuensis</name>
    <dbReference type="NCBI Taxonomy" id="1838280"/>
    <lineage>
        <taxon>Bacteria</taxon>
        <taxon>Bacillati</taxon>
        <taxon>Bacillota</taxon>
        <taxon>Clostridia</taxon>
        <taxon>Eubacteriales</taxon>
        <taxon>Desulfotomaculaceae</taxon>
        <taxon>Desulfotomaculum</taxon>
    </lineage>
</organism>
<dbReference type="PANTHER" id="PTHR22993:SF9">
    <property type="entry name" value="FORMAMIDOPYRIMIDINE-DNA GLYCOSYLASE"/>
    <property type="match status" value="1"/>
</dbReference>
<keyword evidence="5 15" id="KW-0227">DNA damage</keyword>
<evidence type="ECO:0000256" key="11">
    <source>
        <dbReference type="ARBA" id="ARBA00023239"/>
    </source>
</evidence>
<feature type="domain" description="FPG-type" evidence="16">
    <location>
        <begin position="240"/>
        <end position="274"/>
    </location>
</feature>
<dbReference type="GO" id="GO:0034039">
    <property type="term" value="F:8-oxo-7,8-dihydroguanine DNA N-glycosylase activity"/>
    <property type="evidence" value="ECO:0007669"/>
    <property type="project" value="TreeGrafter"/>
</dbReference>
<evidence type="ECO:0000256" key="10">
    <source>
        <dbReference type="ARBA" id="ARBA00023204"/>
    </source>
</evidence>
<dbReference type="HAMAP" id="MF_00103">
    <property type="entry name" value="Fapy_DNA_glycosyl"/>
    <property type="match status" value="1"/>
</dbReference>
<dbReference type="SUPFAM" id="SSF57716">
    <property type="entry name" value="Glucocorticoid receptor-like (DNA-binding domain)"/>
    <property type="match status" value="1"/>
</dbReference>
<comment type="catalytic activity">
    <reaction evidence="1 15">
        <text>Hydrolysis of DNA containing ring-opened 7-methylguanine residues, releasing 2,6-diamino-4-hydroxy-5-(N-methyl)formamidopyrimidine.</text>
        <dbReference type="EC" id="3.2.2.23"/>
    </reaction>
</comment>
<dbReference type="Pfam" id="PF06827">
    <property type="entry name" value="zf-FPG_IleRS"/>
    <property type="match status" value="1"/>
</dbReference>
<keyword evidence="19" id="KW-1185">Reference proteome</keyword>
<dbReference type="Gene3D" id="1.10.8.50">
    <property type="match status" value="1"/>
</dbReference>
<dbReference type="InterPro" id="IPR010663">
    <property type="entry name" value="Znf_FPG/IleRS"/>
</dbReference>
<dbReference type="InterPro" id="IPR020629">
    <property type="entry name" value="FPG_Glyclase"/>
</dbReference>
<evidence type="ECO:0000259" key="17">
    <source>
        <dbReference type="PROSITE" id="PS51068"/>
    </source>
</evidence>
<comment type="function">
    <text evidence="15">Involved in base excision repair of DNA damaged by oxidation or by mutagenic agents. Acts as DNA glycosylase that recognizes and removes damaged bases. Has a preference for oxidized purines, such as 7,8-dihydro-8-oxoguanine (8-oxoG). Has AP (apurinic/apyrimidinic) lyase activity and introduces nicks in the DNA strand. Cleaves the DNA backbone by beta-delta elimination to generate a single-strand break at the site of the removed base with both 3'- and 5'-phosphates.</text>
</comment>
<evidence type="ECO:0000256" key="8">
    <source>
        <dbReference type="ARBA" id="ARBA00022833"/>
    </source>
</evidence>
<keyword evidence="8 15" id="KW-0862">Zinc</keyword>
<keyword evidence="13 15" id="KW-0326">Glycosidase</keyword>
<dbReference type="EMBL" id="LYVF01000197">
    <property type="protein sequence ID" value="OAT79403.1"/>
    <property type="molecule type" value="Genomic_DNA"/>
</dbReference>
<dbReference type="EC" id="4.2.99.18" evidence="15"/>
<sequence>MPELPEVETVKNTLAEKITGLSIDAVDILMPKIIRTPSPEEFCRRLAGQTVLALDRRGKYLLVRLSGGLTLVIHLRMTGRLVYTTATALPARYTHVLFHLSNGDQLRFSDMRQFGRISLVENDALPLFPGLKDLGPEPLSANFTREYLQRELRRRRTRLKPLLLDQTFIAGLGNIYADEALHRARLHPQRPASTLSPREAAALYRAIREVLTEGIAGRGTTFRDYVDGTGRRGGFQEKLRVYGRAGQPCRQCGKPVERIRISGRSAYFCPGCQKQ</sequence>
<dbReference type="Pfam" id="PF06831">
    <property type="entry name" value="H2TH"/>
    <property type="match status" value="1"/>
</dbReference>
<evidence type="ECO:0000256" key="1">
    <source>
        <dbReference type="ARBA" id="ARBA00001668"/>
    </source>
</evidence>
<keyword evidence="11 15" id="KW-0456">Lyase</keyword>
<dbReference type="InterPro" id="IPR015887">
    <property type="entry name" value="DNA_glyclase_Znf_dom_DNA_BS"/>
</dbReference>
<dbReference type="FunFam" id="1.10.8.50:FF:000003">
    <property type="entry name" value="Formamidopyrimidine-DNA glycosylase"/>
    <property type="match status" value="1"/>
</dbReference>
<dbReference type="NCBIfam" id="TIGR00577">
    <property type="entry name" value="fpg"/>
    <property type="match status" value="1"/>
</dbReference>
<dbReference type="PROSITE" id="PS01242">
    <property type="entry name" value="ZF_FPG_1"/>
    <property type="match status" value="1"/>
</dbReference>
<dbReference type="SMART" id="SM01232">
    <property type="entry name" value="H2TH"/>
    <property type="match status" value="1"/>
</dbReference>
<dbReference type="InterPro" id="IPR010979">
    <property type="entry name" value="Ribosomal_uS13-like_H2TH"/>
</dbReference>
<dbReference type="AlphaFoldDB" id="A0A1B7LAS3"/>
<evidence type="ECO:0000256" key="6">
    <source>
        <dbReference type="ARBA" id="ARBA00022771"/>
    </source>
</evidence>
<dbReference type="Pfam" id="PF01149">
    <property type="entry name" value="Fapy_DNA_glyco"/>
    <property type="match status" value="1"/>
</dbReference>
<dbReference type="GO" id="GO:0008270">
    <property type="term" value="F:zinc ion binding"/>
    <property type="evidence" value="ECO:0007669"/>
    <property type="project" value="UniProtKB-UniRule"/>
</dbReference>
<keyword evidence="9 15" id="KW-0238">DNA-binding</keyword>
<evidence type="ECO:0000256" key="9">
    <source>
        <dbReference type="ARBA" id="ARBA00023125"/>
    </source>
</evidence>
<evidence type="ECO:0000256" key="7">
    <source>
        <dbReference type="ARBA" id="ARBA00022801"/>
    </source>
</evidence>
<feature type="active site" description="Proton donor" evidence="15">
    <location>
        <position position="3"/>
    </location>
</feature>